<accession>A0A1V4AS59</accession>
<evidence type="ECO:0000256" key="7">
    <source>
        <dbReference type="ARBA" id="ARBA00023134"/>
    </source>
</evidence>
<evidence type="ECO:0000259" key="10">
    <source>
        <dbReference type="PROSITE" id="PS51883"/>
    </source>
</evidence>
<evidence type="ECO:0000256" key="1">
    <source>
        <dbReference type="ARBA" id="ARBA00007699"/>
    </source>
</evidence>
<dbReference type="NCBIfam" id="TIGR02729">
    <property type="entry name" value="Obg_CgtA"/>
    <property type="match status" value="1"/>
</dbReference>
<evidence type="ECO:0000256" key="4">
    <source>
        <dbReference type="ARBA" id="ARBA00022741"/>
    </source>
</evidence>
<dbReference type="HAMAP" id="MF_01454">
    <property type="entry name" value="GTPase_Obg"/>
    <property type="match status" value="1"/>
</dbReference>
<keyword evidence="7 8" id="KW-0342">GTP-binding</keyword>
<gene>
    <name evidence="8" type="primary">obg</name>
    <name evidence="11" type="ORF">AYP45_11830</name>
</gene>
<comment type="subunit">
    <text evidence="8">Monomer.</text>
</comment>
<feature type="binding site" evidence="8">
    <location>
        <position position="172"/>
    </location>
    <ligand>
        <name>Mg(2+)</name>
        <dbReference type="ChEBI" id="CHEBI:18420"/>
    </ligand>
</feature>
<dbReference type="SUPFAM" id="SSF52540">
    <property type="entry name" value="P-loop containing nucleoside triphosphate hydrolases"/>
    <property type="match status" value="1"/>
</dbReference>
<dbReference type="EC" id="3.6.5.-" evidence="8"/>
<dbReference type="PRINTS" id="PR00326">
    <property type="entry name" value="GTP1OBG"/>
</dbReference>
<dbReference type="AlphaFoldDB" id="A0A1V4AS59"/>
<organism evidence="11 12">
    <name type="scientific">Candidatus Brocadia carolinensis</name>
    <dbReference type="NCBI Taxonomy" id="1004156"/>
    <lineage>
        <taxon>Bacteria</taxon>
        <taxon>Pseudomonadati</taxon>
        <taxon>Planctomycetota</taxon>
        <taxon>Candidatus Brocadiia</taxon>
        <taxon>Candidatus Brocadiales</taxon>
        <taxon>Candidatus Brocadiaceae</taxon>
        <taxon>Candidatus Brocadia</taxon>
    </lineage>
</organism>
<dbReference type="InterPro" id="IPR005225">
    <property type="entry name" value="Small_GTP-bd"/>
</dbReference>
<comment type="similarity">
    <text evidence="1 8">Belongs to the TRAFAC class OBG-HflX-like GTPase superfamily. OBG GTPase family.</text>
</comment>
<dbReference type="GO" id="GO:0005525">
    <property type="term" value="F:GTP binding"/>
    <property type="evidence" value="ECO:0007669"/>
    <property type="project" value="UniProtKB-UniRule"/>
</dbReference>
<comment type="subcellular location">
    <subcellularLocation>
        <location evidence="8">Cytoplasm</location>
    </subcellularLocation>
</comment>
<dbReference type="InterPro" id="IPR027417">
    <property type="entry name" value="P-loop_NTPase"/>
</dbReference>
<evidence type="ECO:0000313" key="12">
    <source>
        <dbReference type="Proteomes" id="UP000189681"/>
    </source>
</evidence>
<dbReference type="PROSITE" id="PS51883">
    <property type="entry name" value="OBG"/>
    <property type="match status" value="1"/>
</dbReference>
<dbReference type="PIRSF" id="PIRSF002401">
    <property type="entry name" value="GTP_bd_Obg/CgtA"/>
    <property type="match status" value="1"/>
</dbReference>
<dbReference type="Proteomes" id="UP000189681">
    <property type="component" value="Unassembled WGS sequence"/>
</dbReference>
<name>A0A1V4AS59_9BACT</name>
<proteinExistence type="inferred from homology"/>
<dbReference type="GO" id="GO:0005737">
    <property type="term" value="C:cytoplasm"/>
    <property type="evidence" value="ECO:0007669"/>
    <property type="project" value="UniProtKB-SubCell"/>
</dbReference>
<feature type="binding site" evidence="8">
    <location>
        <begin position="165"/>
        <end position="172"/>
    </location>
    <ligand>
        <name>GTP</name>
        <dbReference type="ChEBI" id="CHEBI:37565"/>
    </ligand>
</feature>
<feature type="binding site" evidence="8">
    <location>
        <begin position="282"/>
        <end position="285"/>
    </location>
    <ligand>
        <name>GTP</name>
        <dbReference type="ChEBI" id="CHEBI:37565"/>
    </ligand>
</feature>
<dbReference type="PANTHER" id="PTHR11702:SF31">
    <property type="entry name" value="MITOCHONDRIAL RIBOSOME-ASSOCIATED GTPASE 2"/>
    <property type="match status" value="1"/>
</dbReference>
<dbReference type="PANTHER" id="PTHR11702">
    <property type="entry name" value="DEVELOPMENTALLY REGULATED GTP-BINDING PROTEIN-RELATED"/>
    <property type="match status" value="1"/>
</dbReference>
<evidence type="ECO:0000313" key="11">
    <source>
        <dbReference type="EMBL" id="OOP55964.1"/>
    </source>
</evidence>
<protein>
    <recommendedName>
        <fullName evidence="8">GTPase Obg</fullName>
        <ecNumber evidence="8">3.6.5.-</ecNumber>
    </recommendedName>
    <alternativeName>
        <fullName evidence="8">GTP-binding protein Obg</fullName>
    </alternativeName>
</protein>
<evidence type="ECO:0000256" key="8">
    <source>
        <dbReference type="HAMAP-Rule" id="MF_01454"/>
    </source>
</evidence>
<evidence type="ECO:0000256" key="3">
    <source>
        <dbReference type="ARBA" id="ARBA00022723"/>
    </source>
</evidence>
<dbReference type="NCBIfam" id="NF008956">
    <property type="entry name" value="PRK12299.1"/>
    <property type="match status" value="1"/>
</dbReference>
<dbReference type="EMBL" id="AYTS01000107">
    <property type="protein sequence ID" value="OOP55964.1"/>
    <property type="molecule type" value="Genomic_DNA"/>
</dbReference>
<feature type="domain" description="OBG-type G" evidence="9">
    <location>
        <begin position="159"/>
        <end position="330"/>
    </location>
</feature>
<keyword evidence="5 8" id="KW-0378">Hydrolase</keyword>
<dbReference type="InterPro" id="IPR036726">
    <property type="entry name" value="GTP1_OBG_dom_sf"/>
</dbReference>
<feature type="binding site" evidence="8">
    <location>
        <begin position="190"/>
        <end position="194"/>
    </location>
    <ligand>
        <name>GTP</name>
        <dbReference type="ChEBI" id="CHEBI:37565"/>
    </ligand>
</feature>
<feature type="domain" description="Obg" evidence="10">
    <location>
        <begin position="1"/>
        <end position="158"/>
    </location>
</feature>
<dbReference type="Gene3D" id="2.70.210.12">
    <property type="entry name" value="GTP1/OBG domain"/>
    <property type="match status" value="1"/>
</dbReference>
<dbReference type="NCBIfam" id="TIGR00231">
    <property type="entry name" value="small_GTP"/>
    <property type="match status" value="1"/>
</dbReference>
<keyword evidence="3 8" id="KW-0479">Metal-binding</keyword>
<dbReference type="Gene3D" id="3.40.50.300">
    <property type="entry name" value="P-loop containing nucleotide triphosphate hydrolases"/>
    <property type="match status" value="1"/>
</dbReference>
<dbReference type="GO" id="GO:0042254">
    <property type="term" value="P:ribosome biogenesis"/>
    <property type="evidence" value="ECO:0007669"/>
    <property type="project" value="UniProtKB-UniRule"/>
</dbReference>
<dbReference type="InterPro" id="IPR006074">
    <property type="entry name" value="GTP1-OBG_CS"/>
</dbReference>
<dbReference type="SUPFAM" id="SSF82051">
    <property type="entry name" value="Obg GTP-binding protein N-terminal domain"/>
    <property type="match status" value="1"/>
</dbReference>
<reference evidence="11 12" key="1">
    <citation type="journal article" date="2017" name="Water Res.">
        <title>Discovery and metagenomic analysis of an anammox bacterial enrichment related to Candidatus "Brocadia caroliniensis" in a full-scale glycerol-fed nitritation-denitritation separate centrate treatment process.</title>
        <authorList>
            <person name="Park H."/>
            <person name="Brotto A.C."/>
            <person name="van Loosdrecht M.C."/>
            <person name="Chandran K."/>
        </authorList>
    </citation>
    <scope>NUCLEOTIDE SEQUENCE [LARGE SCALE GENOMIC DNA]</scope>
    <source>
        <strain evidence="11">26THWARD</strain>
    </source>
</reference>
<feature type="binding site" evidence="8">
    <location>
        <begin position="311"/>
        <end position="313"/>
    </location>
    <ligand>
        <name>GTP</name>
        <dbReference type="ChEBI" id="CHEBI:37565"/>
    </ligand>
</feature>
<comment type="function">
    <text evidence="8">An essential GTPase which binds GTP, GDP and possibly (p)ppGpp with moderate affinity, with high nucleotide exchange rates and a fairly low GTP hydrolysis rate. Plays a role in control of the cell cycle, stress response, ribosome biogenesis and in those bacteria that undergo differentiation, in morphogenesis control.</text>
</comment>
<dbReference type="InterPro" id="IPR006169">
    <property type="entry name" value="GTP1_OBG_dom"/>
</dbReference>
<keyword evidence="6 8" id="KW-0460">Magnesium</keyword>
<feature type="binding site" evidence="8">
    <location>
        <position position="192"/>
    </location>
    <ligand>
        <name>Mg(2+)</name>
        <dbReference type="ChEBI" id="CHEBI:18420"/>
    </ligand>
</feature>
<dbReference type="GO" id="GO:0000287">
    <property type="term" value="F:magnesium ion binding"/>
    <property type="evidence" value="ECO:0007669"/>
    <property type="project" value="InterPro"/>
</dbReference>
<dbReference type="PROSITE" id="PS00905">
    <property type="entry name" value="GTP1_OBG"/>
    <property type="match status" value="1"/>
</dbReference>
<dbReference type="Pfam" id="PF01926">
    <property type="entry name" value="MMR_HSR1"/>
    <property type="match status" value="1"/>
</dbReference>
<evidence type="ECO:0000256" key="2">
    <source>
        <dbReference type="ARBA" id="ARBA00022490"/>
    </source>
</evidence>
<dbReference type="NCBIfam" id="NF008955">
    <property type="entry name" value="PRK12297.1"/>
    <property type="match status" value="1"/>
</dbReference>
<sequence>MFVDEAVIYVKGGDGGNGCVSFRREKYVPYGGPDGGDGGKGGDVIIRVSDKIDTLLDLTSRVKYIAGSGAHGKGSTKKGKDGKDLCIDLPRGTIIKDRESSRILKDMSSVGESIVIVRGGRGGRGNKCFATSTNQVPRQAEKGKPGEERWLILELKLLADVGLIGMPNAGKSTLLSRISAARPKIADYPFTTLQPQLGIVEIADYRRFVVADIPGLLEGAHRGIGLGDEFLRHIERTRLLVHLLDVSPSATVAPADAYFMIRNELKQYNPVLAEKAEIVVANKMDLLDKETGMKCVQTLQEKISKPVCPVSMITGKNIDQLIGLMVSALHGLPSALNESVCG</sequence>
<dbReference type="GO" id="GO:0003924">
    <property type="term" value="F:GTPase activity"/>
    <property type="evidence" value="ECO:0007669"/>
    <property type="project" value="UniProtKB-UniRule"/>
</dbReference>
<keyword evidence="2 8" id="KW-0963">Cytoplasm</keyword>
<dbReference type="InterPro" id="IPR014100">
    <property type="entry name" value="GTP-bd_Obg/CgtA"/>
</dbReference>
<dbReference type="STRING" id="1004156.AYP45_11830"/>
<keyword evidence="4 8" id="KW-0547">Nucleotide-binding</keyword>
<feature type="binding site" evidence="8">
    <location>
        <begin position="212"/>
        <end position="215"/>
    </location>
    <ligand>
        <name>GTP</name>
        <dbReference type="ChEBI" id="CHEBI:37565"/>
    </ligand>
</feature>
<evidence type="ECO:0000259" key="9">
    <source>
        <dbReference type="PROSITE" id="PS51710"/>
    </source>
</evidence>
<evidence type="ECO:0000256" key="6">
    <source>
        <dbReference type="ARBA" id="ARBA00022842"/>
    </source>
</evidence>
<comment type="caution">
    <text evidence="11">The sequence shown here is derived from an EMBL/GenBank/DDBJ whole genome shotgun (WGS) entry which is preliminary data.</text>
</comment>
<dbReference type="Pfam" id="PF01018">
    <property type="entry name" value="GTP1_OBG"/>
    <property type="match status" value="1"/>
</dbReference>
<dbReference type="InterPro" id="IPR031167">
    <property type="entry name" value="G_OBG"/>
</dbReference>
<dbReference type="GO" id="GO:0043022">
    <property type="term" value="F:ribosome binding"/>
    <property type="evidence" value="ECO:0007669"/>
    <property type="project" value="UniProtKB-ARBA"/>
</dbReference>
<comment type="cofactor">
    <cofactor evidence="8">
        <name>Mg(2+)</name>
        <dbReference type="ChEBI" id="CHEBI:18420"/>
    </cofactor>
</comment>
<evidence type="ECO:0000256" key="5">
    <source>
        <dbReference type="ARBA" id="ARBA00022801"/>
    </source>
</evidence>
<dbReference type="PROSITE" id="PS51710">
    <property type="entry name" value="G_OBG"/>
    <property type="match status" value="1"/>
</dbReference>
<dbReference type="InterPro" id="IPR045086">
    <property type="entry name" value="OBG_GTPase"/>
</dbReference>
<dbReference type="FunFam" id="2.70.210.12:FF:000001">
    <property type="entry name" value="GTPase Obg"/>
    <property type="match status" value="1"/>
</dbReference>
<dbReference type="InterPro" id="IPR006073">
    <property type="entry name" value="GTP-bd"/>
</dbReference>
<dbReference type="CDD" id="cd01898">
    <property type="entry name" value="Obg"/>
    <property type="match status" value="1"/>
</dbReference>